<feature type="domain" description="VOC" evidence="1">
    <location>
        <begin position="143"/>
        <end position="269"/>
    </location>
</feature>
<feature type="domain" description="VOC" evidence="1">
    <location>
        <begin position="5"/>
        <end position="120"/>
    </location>
</feature>
<dbReference type="InterPro" id="IPR037523">
    <property type="entry name" value="VOC_core"/>
</dbReference>
<dbReference type="Gene3D" id="3.10.180.10">
    <property type="entry name" value="2,3-Dihydroxybiphenyl 1,2-Dioxygenase, domain 1"/>
    <property type="match status" value="2"/>
</dbReference>
<dbReference type="PROSITE" id="PS51819">
    <property type="entry name" value="VOC"/>
    <property type="match status" value="2"/>
</dbReference>
<dbReference type="PANTHER" id="PTHR21366:SF14">
    <property type="entry name" value="GLYOXALASE DOMAIN-CONTAINING PROTEIN 5"/>
    <property type="match status" value="1"/>
</dbReference>
<evidence type="ECO:0000259" key="1">
    <source>
        <dbReference type="PROSITE" id="PS51819"/>
    </source>
</evidence>
<sequence length="297" mass="33869">MQIQNLAYIGVETKKLSEWKEFGTKVLGLMIAESSTEDCLKLRMDDRPFRISLHRGKKEQFTFAGFELRDQTALNKAKEDLKKANIKFKYGDKKLAQSREVQELITFEDPMGTIIELFHGRTLDYQRFISPVGVSSFVTGEMGLGHIVLPAADLKKNYEFYTKILGFQDTDYMSFNMGDADKDFSAGLHFLHCNNPRHHTIGLFESPHPNGLLHLMIEVPNLDEVGYALDRMNTAGISLQSTIGRHTNDQMVSFYMISPSNFAIEFGYGGWQVDWEKFTPTISYAPSIWGHEFQAPE</sequence>
<dbReference type="CDD" id="cd07237">
    <property type="entry name" value="BphC1-RGP6_C_like"/>
    <property type="match status" value="1"/>
</dbReference>
<reference evidence="2" key="1">
    <citation type="submission" date="2018-05" db="EMBL/GenBank/DDBJ databases">
        <authorList>
            <person name="Lanie J.A."/>
            <person name="Ng W.-L."/>
            <person name="Kazmierczak K.M."/>
            <person name="Andrzejewski T.M."/>
            <person name="Davidsen T.M."/>
            <person name="Wayne K.J."/>
            <person name="Tettelin H."/>
            <person name="Glass J.I."/>
            <person name="Rusch D."/>
            <person name="Podicherti R."/>
            <person name="Tsui H.-C.T."/>
            <person name="Winkler M.E."/>
        </authorList>
    </citation>
    <scope>NUCLEOTIDE SEQUENCE</scope>
</reference>
<dbReference type="Pfam" id="PF22632">
    <property type="entry name" value="BphC_D1"/>
    <property type="match status" value="1"/>
</dbReference>
<protein>
    <recommendedName>
        <fullName evidence="1">VOC domain-containing protein</fullName>
    </recommendedName>
</protein>
<name>A0A381X4A3_9ZZZZ</name>
<accession>A0A381X4A3</accession>
<dbReference type="PANTHER" id="PTHR21366">
    <property type="entry name" value="GLYOXALASE FAMILY PROTEIN"/>
    <property type="match status" value="1"/>
</dbReference>
<dbReference type="InterPro" id="IPR050383">
    <property type="entry name" value="GlyoxalaseI/FosfomycinResist"/>
</dbReference>
<organism evidence="2">
    <name type="scientific">marine metagenome</name>
    <dbReference type="NCBI Taxonomy" id="408172"/>
    <lineage>
        <taxon>unclassified sequences</taxon>
        <taxon>metagenomes</taxon>
        <taxon>ecological metagenomes</taxon>
    </lineage>
</organism>
<evidence type="ECO:0000313" key="2">
    <source>
        <dbReference type="EMBL" id="SVA59438.1"/>
    </source>
</evidence>
<dbReference type="Pfam" id="PF00903">
    <property type="entry name" value="Glyoxalase"/>
    <property type="match status" value="1"/>
</dbReference>
<dbReference type="CDD" id="cd07252">
    <property type="entry name" value="BphC1-RGP6_N_like"/>
    <property type="match status" value="1"/>
</dbReference>
<proteinExistence type="predicted"/>
<dbReference type="InterPro" id="IPR004360">
    <property type="entry name" value="Glyas_Fos-R_dOase_dom"/>
</dbReference>
<dbReference type="InterPro" id="IPR029068">
    <property type="entry name" value="Glyas_Bleomycin-R_OHBP_Dase"/>
</dbReference>
<dbReference type="EMBL" id="UINC01013820">
    <property type="protein sequence ID" value="SVA59438.1"/>
    <property type="molecule type" value="Genomic_DNA"/>
</dbReference>
<gene>
    <name evidence="2" type="ORF">METZ01_LOCUS112292</name>
</gene>
<dbReference type="SUPFAM" id="SSF54593">
    <property type="entry name" value="Glyoxalase/Bleomycin resistance protein/Dihydroxybiphenyl dioxygenase"/>
    <property type="match status" value="2"/>
</dbReference>
<dbReference type="AlphaFoldDB" id="A0A381X4A3"/>